<dbReference type="InterPro" id="IPR006758">
    <property type="entry name" value="A32L"/>
</dbReference>
<evidence type="ECO:0000313" key="2">
    <source>
        <dbReference type="Proteomes" id="UP000263517"/>
    </source>
</evidence>
<accession>A0A350P6F2</accession>
<dbReference type="EMBL" id="DNAN01000500">
    <property type="protein sequence ID" value="HAW76869.1"/>
    <property type="molecule type" value="Genomic_DNA"/>
</dbReference>
<dbReference type="AlphaFoldDB" id="A0A350P6F2"/>
<proteinExistence type="predicted"/>
<comment type="caution">
    <text evidence="1">The sequence shown here is derived from an EMBL/GenBank/DDBJ whole genome shotgun (WGS) entry which is preliminary data.</text>
</comment>
<name>A0A350P6F2_9ALTE</name>
<dbReference type="Proteomes" id="UP000263517">
    <property type="component" value="Unassembled WGS sequence"/>
</dbReference>
<protein>
    <recommendedName>
        <fullName evidence="3">Zona occludens toxin N-terminal domain-containing protein</fullName>
    </recommendedName>
</protein>
<reference evidence="1 2" key="1">
    <citation type="journal article" date="2018" name="Nat. Biotechnol.">
        <title>A standardized bacterial taxonomy based on genome phylogeny substantially revises the tree of life.</title>
        <authorList>
            <person name="Parks D.H."/>
            <person name="Chuvochina M."/>
            <person name="Waite D.W."/>
            <person name="Rinke C."/>
            <person name="Skarshewski A."/>
            <person name="Chaumeil P.A."/>
            <person name="Hugenholtz P."/>
        </authorList>
    </citation>
    <scope>NUCLEOTIDE SEQUENCE [LARGE SCALE GENOMIC DNA]</scope>
    <source>
        <strain evidence="1">UBA11978</strain>
    </source>
</reference>
<sequence length="194" mass="21857">MAPKRPRENDTPKYSNPLSAVPKAPCHVDSLKDLPYIPTKPLPVKSFCMYVVGKPGSGKTNLWVSLMLSKKPRYYRKFFDRTFLVSGSMDTLPKNVVKGKFSVPPSQQFRQINDDIVDAILADLRSGKTNTNNMLILDDVIKDITASKRLSHVFLNRRHITHDAEKEGSGGLSVMIVSQVYNLLPLQFRKVGRL</sequence>
<gene>
    <name evidence="1" type="ORF">DCW74_14190</name>
</gene>
<evidence type="ECO:0000313" key="1">
    <source>
        <dbReference type="EMBL" id="HAW76869.1"/>
    </source>
</evidence>
<organism evidence="1 2">
    <name type="scientific">Alteromonas australica</name>
    <dbReference type="NCBI Taxonomy" id="589873"/>
    <lineage>
        <taxon>Bacteria</taxon>
        <taxon>Pseudomonadati</taxon>
        <taxon>Pseudomonadota</taxon>
        <taxon>Gammaproteobacteria</taxon>
        <taxon>Alteromonadales</taxon>
        <taxon>Alteromonadaceae</taxon>
        <taxon>Alteromonas/Salinimonas group</taxon>
        <taxon>Alteromonas</taxon>
    </lineage>
</organism>
<evidence type="ECO:0008006" key="3">
    <source>
        <dbReference type="Google" id="ProtNLM"/>
    </source>
</evidence>
<dbReference type="Pfam" id="PF04665">
    <property type="entry name" value="Pox_A32"/>
    <property type="match status" value="1"/>
</dbReference>